<evidence type="ECO:0000256" key="2">
    <source>
        <dbReference type="ARBA" id="ARBA00012438"/>
    </source>
</evidence>
<dbReference type="SMART" id="SM00387">
    <property type="entry name" value="HATPase_c"/>
    <property type="match status" value="1"/>
</dbReference>
<dbReference type="EMBL" id="SRMF01000003">
    <property type="protein sequence ID" value="TGG93306.1"/>
    <property type="molecule type" value="Genomic_DNA"/>
</dbReference>
<dbReference type="InterPro" id="IPR005467">
    <property type="entry name" value="His_kinase_dom"/>
</dbReference>
<dbReference type="CDD" id="cd00130">
    <property type="entry name" value="PAS"/>
    <property type="match status" value="1"/>
</dbReference>
<dbReference type="PROSITE" id="PS50109">
    <property type="entry name" value="HIS_KIN"/>
    <property type="match status" value="1"/>
</dbReference>
<keyword evidence="7" id="KW-0067">ATP-binding</keyword>
<dbReference type="Gene3D" id="3.30.450.20">
    <property type="entry name" value="PAS domain"/>
    <property type="match status" value="1"/>
</dbReference>
<sequence length="436" mass="47877">MLESTSAIRDISQVRCGPGREVLLVLTCQHDHVGVVVSVNDQHCPGRREPDTISADGAGSLNEALYRSQREIEKSNQRFERLFDTQPSPLLVLNERGIVLASNRSAHDLFGLTGEQFSGRSFADLVAPQHQALLAELLAVLPGQAEAETGLVEVTLADGSPEGLHCKLGLARQPALETGFGAAHEYEVIVHIVDITQQREATRLLVAQARRAAMGDMLGNITHQWKQPLDALGLSLGNLEDALIHEELGPEGVGKHVDKARQLMAQMNQTIQDFVRFFHPDKAVEQFSAAQMAHNALDLLSTSLQRYGIACEEDLPDDLPLLTGQPTELMQVVMILLQNAEEALRARAPAEPWLAVRCWVEDQQLLLAVSDNAGGVDETVQQQMFEPYFSTKQEGSGIGLYLARLIVESSFGGRIGCRNTEHGAEFRLELPIRRDP</sequence>
<evidence type="ECO:0000256" key="4">
    <source>
        <dbReference type="ARBA" id="ARBA00022679"/>
    </source>
</evidence>
<accession>A0A4Z0WDS4</accession>
<keyword evidence="3" id="KW-0597">Phosphoprotein</keyword>
<dbReference type="Gene3D" id="3.30.565.10">
    <property type="entry name" value="Histidine kinase-like ATPase, C-terminal domain"/>
    <property type="match status" value="1"/>
</dbReference>
<dbReference type="SMART" id="SM00091">
    <property type="entry name" value="PAS"/>
    <property type="match status" value="1"/>
</dbReference>
<dbReference type="GO" id="GO:0005524">
    <property type="term" value="F:ATP binding"/>
    <property type="evidence" value="ECO:0007669"/>
    <property type="project" value="UniProtKB-KW"/>
</dbReference>
<dbReference type="Pfam" id="PF00989">
    <property type="entry name" value="PAS"/>
    <property type="match status" value="1"/>
</dbReference>
<dbReference type="Gene3D" id="1.10.287.130">
    <property type="match status" value="1"/>
</dbReference>
<gene>
    <name evidence="11" type="ORF">E4656_09625</name>
</gene>
<dbReference type="SUPFAM" id="SSF55785">
    <property type="entry name" value="PYP-like sensor domain (PAS domain)"/>
    <property type="match status" value="1"/>
</dbReference>
<dbReference type="InterPro" id="IPR004358">
    <property type="entry name" value="Sig_transdc_His_kin-like_C"/>
</dbReference>
<comment type="caution">
    <text evidence="11">The sequence shown here is derived from an EMBL/GenBank/DDBJ whole genome shotgun (WGS) entry which is preliminary data.</text>
</comment>
<dbReference type="InterPro" id="IPR036097">
    <property type="entry name" value="HisK_dim/P_sf"/>
</dbReference>
<dbReference type="Pfam" id="PF02518">
    <property type="entry name" value="HATPase_c"/>
    <property type="match status" value="1"/>
</dbReference>
<proteinExistence type="predicted"/>
<dbReference type="PANTHER" id="PTHR43065:SF10">
    <property type="entry name" value="PEROXIDE STRESS-ACTIVATED HISTIDINE KINASE MAK3"/>
    <property type="match status" value="1"/>
</dbReference>
<dbReference type="PANTHER" id="PTHR43065">
    <property type="entry name" value="SENSOR HISTIDINE KINASE"/>
    <property type="match status" value="1"/>
</dbReference>
<evidence type="ECO:0000256" key="5">
    <source>
        <dbReference type="ARBA" id="ARBA00022741"/>
    </source>
</evidence>
<dbReference type="SUPFAM" id="SSF47384">
    <property type="entry name" value="Homodimeric domain of signal transducing histidine kinase"/>
    <property type="match status" value="1"/>
</dbReference>
<evidence type="ECO:0000256" key="3">
    <source>
        <dbReference type="ARBA" id="ARBA00022553"/>
    </source>
</evidence>
<evidence type="ECO:0000313" key="11">
    <source>
        <dbReference type="EMBL" id="TGG93306.1"/>
    </source>
</evidence>
<dbReference type="PRINTS" id="PR00344">
    <property type="entry name" value="BCTRLSENSOR"/>
</dbReference>
<dbReference type="EC" id="2.7.13.3" evidence="2"/>
<organism evidence="11 12">
    <name type="scientific">Natronospirillum operosum</name>
    <dbReference type="NCBI Taxonomy" id="2759953"/>
    <lineage>
        <taxon>Bacteria</taxon>
        <taxon>Pseudomonadati</taxon>
        <taxon>Pseudomonadota</taxon>
        <taxon>Gammaproteobacteria</taxon>
        <taxon>Oceanospirillales</taxon>
        <taxon>Natronospirillaceae</taxon>
        <taxon>Natronospirillum</taxon>
    </lineage>
</organism>
<feature type="domain" description="PAS" evidence="10">
    <location>
        <begin position="75"/>
        <end position="138"/>
    </location>
</feature>
<dbReference type="InterPro" id="IPR013767">
    <property type="entry name" value="PAS_fold"/>
</dbReference>
<comment type="catalytic activity">
    <reaction evidence="1">
        <text>ATP + protein L-histidine = ADP + protein N-phospho-L-histidine.</text>
        <dbReference type="EC" id="2.7.13.3"/>
    </reaction>
</comment>
<dbReference type="Proteomes" id="UP000297475">
    <property type="component" value="Unassembled WGS sequence"/>
</dbReference>
<keyword evidence="4" id="KW-0808">Transferase</keyword>
<dbReference type="InterPro" id="IPR000014">
    <property type="entry name" value="PAS"/>
</dbReference>
<keyword evidence="6" id="KW-0418">Kinase</keyword>
<evidence type="ECO:0000256" key="8">
    <source>
        <dbReference type="ARBA" id="ARBA00023012"/>
    </source>
</evidence>
<keyword evidence="8" id="KW-0902">Two-component regulatory system</keyword>
<evidence type="ECO:0000259" key="10">
    <source>
        <dbReference type="PROSITE" id="PS50112"/>
    </source>
</evidence>
<dbReference type="InterPro" id="IPR003594">
    <property type="entry name" value="HATPase_dom"/>
</dbReference>
<dbReference type="InterPro" id="IPR036890">
    <property type="entry name" value="HATPase_C_sf"/>
</dbReference>
<evidence type="ECO:0000256" key="7">
    <source>
        <dbReference type="ARBA" id="ARBA00022840"/>
    </source>
</evidence>
<name>A0A4Z0WDS4_9GAMM</name>
<feature type="domain" description="Histidine kinase" evidence="9">
    <location>
        <begin position="220"/>
        <end position="434"/>
    </location>
</feature>
<dbReference type="NCBIfam" id="TIGR00229">
    <property type="entry name" value="sensory_box"/>
    <property type="match status" value="1"/>
</dbReference>
<dbReference type="InterPro" id="IPR035965">
    <property type="entry name" value="PAS-like_dom_sf"/>
</dbReference>
<dbReference type="GO" id="GO:0006355">
    <property type="term" value="P:regulation of DNA-templated transcription"/>
    <property type="evidence" value="ECO:0007669"/>
    <property type="project" value="InterPro"/>
</dbReference>
<dbReference type="SUPFAM" id="SSF55874">
    <property type="entry name" value="ATPase domain of HSP90 chaperone/DNA topoisomerase II/histidine kinase"/>
    <property type="match status" value="1"/>
</dbReference>
<dbReference type="GO" id="GO:0000155">
    <property type="term" value="F:phosphorelay sensor kinase activity"/>
    <property type="evidence" value="ECO:0007669"/>
    <property type="project" value="InterPro"/>
</dbReference>
<keyword evidence="5" id="KW-0547">Nucleotide-binding</keyword>
<protein>
    <recommendedName>
        <fullName evidence="2">histidine kinase</fullName>
        <ecNumber evidence="2">2.7.13.3</ecNumber>
    </recommendedName>
</protein>
<evidence type="ECO:0000256" key="1">
    <source>
        <dbReference type="ARBA" id="ARBA00000085"/>
    </source>
</evidence>
<evidence type="ECO:0000256" key="6">
    <source>
        <dbReference type="ARBA" id="ARBA00022777"/>
    </source>
</evidence>
<evidence type="ECO:0000313" key="12">
    <source>
        <dbReference type="Proteomes" id="UP000297475"/>
    </source>
</evidence>
<reference evidence="11 12" key="1">
    <citation type="submission" date="2019-04" db="EMBL/GenBank/DDBJ databases">
        <title>Natronospirillum operosus gen. nov., sp. nov., a haloalkaliphilic satellite isolated from decaying biomass of laboratory culture of cyanobacterium Geitlerinema sp. and proposal of Natronospirillaceae fam. nov. and Saccharospirillaceae fam. nov.</title>
        <authorList>
            <person name="Kevbrin V."/>
            <person name="Boltyanskaya Y."/>
            <person name="Koziaeva V."/>
            <person name="Grouzdev D.S."/>
            <person name="Park M."/>
            <person name="Cho J."/>
        </authorList>
    </citation>
    <scope>NUCLEOTIDE SEQUENCE [LARGE SCALE GENOMIC DNA]</scope>
    <source>
        <strain evidence="11 12">G-116</strain>
    </source>
</reference>
<keyword evidence="12" id="KW-1185">Reference proteome</keyword>
<dbReference type="OrthoDB" id="9805967at2"/>
<dbReference type="AlphaFoldDB" id="A0A4Z0WDS4"/>
<dbReference type="PROSITE" id="PS50112">
    <property type="entry name" value="PAS"/>
    <property type="match status" value="1"/>
</dbReference>
<evidence type="ECO:0000259" key="9">
    <source>
        <dbReference type="PROSITE" id="PS50109"/>
    </source>
</evidence>